<proteinExistence type="predicted"/>
<organism evidence="4 5">
    <name type="scientific">Flavilitoribacter nigricans (strain ATCC 23147 / DSM 23189 / NBRC 102662 / NCIMB 1420 / SS-2)</name>
    <name type="common">Lewinella nigricans</name>
    <dbReference type="NCBI Taxonomy" id="1122177"/>
    <lineage>
        <taxon>Bacteria</taxon>
        <taxon>Pseudomonadati</taxon>
        <taxon>Bacteroidota</taxon>
        <taxon>Saprospiria</taxon>
        <taxon>Saprospirales</taxon>
        <taxon>Lewinellaceae</taxon>
        <taxon>Flavilitoribacter</taxon>
    </lineage>
</organism>
<dbReference type="Gene3D" id="2.40.50.1020">
    <property type="entry name" value="LytTr DNA-binding domain"/>
    <property type="match status" value="1"/>
</dbReference>
<evidence type="ECO:0000313" key="5">
    <source>
        <dbReference type="Proteomes" id="UP000223913"/>
    </source>
</evidence>
<dbReference type="InterPro" id="IPR007492">
    <property type="entry name" value="LytTR_DNA-bd_dom"/>
</dbReference>
<sequence>MPYQCLIIDDEALARELIATHLEHLDEFVVVAACANALEARTILQQQKIDLLFLDIEMPLLKGTTFFRGLTEKPRVIFTTAFRDYAVEGFDLNAVDYLVKPILFDRFLQAIDKFKSSLGALTDQTPREHIYVQSNRKNIKVLLDEIQYVESLKDYIRIHLRQGTLVVKYGLAAFEQQLDQRFVRVHRSFLVNKDKVTAFTRQDIEIGSIEIPIGDSYKDAVLNSLQ</sequence>
<protein>
    <submittedName>
        <fullName evidence="4">DNA-binding response regulator</fullName>
    </submittedName>
</protein>
<dbReference type="InterPro" id="IPR001789">
    <property type="entry name" value="Sig_transdc_resp-reg_receiver"/>
</dbReference>
<accession>A0A2D0N7F4</accession>
<feature type="domain" description="Response regulatory" evidence="2">
    <location>
        <begin position="4"/>
        <end position="115"/>
    </location>
</feature>
<dbReference type="SMART" id="SM00448">
    <property type="entry name" value="REC"/>
    <property type="match status" value="1"/>
</dbReference>
<evidence type="ECO:0000256" key="1">
    <source>
        <dbReference type="PROSITE-ProRule" id="PRU00169"/>
    </source>
</evidence>
<dbReference type="PROSITE" id="PS50110">
    <property type="entry name" value="RESPONSE_REGULATORY"/>
    <property type="match status" value="1"/>
</dbReference>
<dbReference type="Pfam" id="PF00072">
    <property type="entry name" value="Response_reg"/>
    <property type="match status" value="1"/>
</dbReference>
<dbReference type="PANTHER" id="PTHR37299">
    <property type="entry name" value="TRANSCRIPTIONAL REGULATOR-RELATED"/>
    <property type="match status" value="1"/>
</dbReference>
<evidence type="ECO:0000259" key="3">
    <source>
        <dbReference type="PROSITE" id="PS50930"/>
    </source>
</evidence>
<evidence type="ECO:0000259" key="2">
    <source>
        <dbReference type="PROSITE" id="PS50110"/>
    </source>
</evidence>
<dbReference type="GO" id="GO:0000156">
    <property type="term" value="F:phosphorelay response regulator activity"/>
    <property type="evidence" value="ECO:0007669"/>
    <property type="project" value="InterPro"/>
</dbReference>
<dbReference type="OrthoDB" id="2168082at2"/>
<dbReference type="Gene3D" id="3.40.50.2300">
    <property type="match status" value="1"/>
</dbReference>
<feature type="modified residue" description="4-aspartylphosphate" evidence="1">
    <location>
        <position position="55"/>
    </location>
</feature>
<gene>
    <name evidence="4" type="ORF">CRP01_22400</name>
</gene>
<dbReference type="AlphaFoldDB" id="A0A2D0N7F4"/>
<keyword evidence="5" id="KW-1185">Reference proteome</keyword>
<reference evidence="4 5" key="1">
    <citation type="submission" date="2017-10" db="EMBL/GenBank/DDBJ databases">
        <title>The draft genome sequence of Lewinella nigricans NBRC 102662.</title>
        <authorList>
            <person name="Wang K."/>
        </authorList>
    </citation>
    <scope>NUCLEOTIDE SEQUENCE [LARGE SCALE GENOMIC DNA]</scope>
    <source>
        <strain evidence="4 5">NBRC 102662</strain>
    </source>
</reference>
<keyword evidence="1" id="KW-0597">Phosphoprotein</keyword>
<keyword evidence="4" id="KW-0238">DNA-binding</keyword>
<dbReference type="InterPro" id="IPR011006">
    <property type="entry name" value="CheY-like_superfamily"/>
</dbReference>
<dbReference type="SUPFAM" id="SSF52172">
    <property type="entry name" value="CheY-like"/>
    <property type="match status" value="1"/>
</dbReference>
<evidence type="ECO:0000313" key="4">
    <source>
        <dbReference type="EMBL" id="PHN04316.1"/>
    </source>
</evidence>
<dbReference type="Proteomes" id="UP000223913">
    <property type="component" value="Unassembled WGS sequence"/>
</dbReference>
<dbReference type="SMART" id="SM00850">
    <property type="entry name" value="LytTR"/>
    <property type="match status" value="1"/>
</dbReference>
<name>A0A2D0N7F4_FLAN2</name>
<dbReference type="GO" id="GO:0003677">
    <property type="term" value="F:DNA binding"/>
    <property type="evidence" value="ECO:0007669"/>
    <property type="project" value="UniProtKB-KW"/>
</dbReference>
<dbReference type="Pfam" id="PF04397">
    <property type="entry name" value="LytTR"/>
    <property type="match status" value="1"/>
</dbReference>
<dbReference type="PANTHER" id="PTHR37299:SF1">
    <property type="entry name" value="STAGE 0 SPORULATION PROTEIN A HOMOLOG"/>
    <property type="match status" value="1"/>
</dbReference>
<comment type="caution">
    <text evidence="4">The sequence shown here is derived from an EMBL/GenBank/DDBJ whole genome shotgun (WGS) entry which is preliminary data.</text>
</comment>
<feature type="domain" description="HTH LytTR-type" evidence="3">
    <location>
        <begin position="130"/>
        <end position="196"/>
    </location>
</feature>
<dbReference type="EMBL" id="PDUD01000026">
    <property type="protein sequence ID" value="PHN04316.1"/>
    <property type="molecule type" value="Genomic_DNA"/>
</dbReference>
<dbReference type="InterPro" id="IPR046947">
    <property type="entry name" value="LytR-like"/>
</dbReference>
<dbReference type="RefSeq" id="WP_099152342.1">
    <property type="nucleotide sequence ID" value="NZ_PDUD01000026.1"/>
</dbReference>
<dbReference type="PROSITE" id="PS50930">
    <property type="entry name" value="HTH_LYTTR"/>
    <property type="match status" value="1"/>
</dbReference>